<dbReference type="Proteomes" id="UP001597541">
    <property type="component" value="Unassembled WGS sequence"/>
</dbReference>
<keyword evidence="5" id="KW-0813">Transport</keyword>
<evidence type="ECO:0000256" key="4">
    <source>
        <dbReference type="ARBA" id="ARBA00020268"/>
    </source>
</evidence>
<protein>
    <recommendedName>
        <fullName evidence="4">Probable multidrug resistance protein NorM</fullName>
    </recommendedName>
    <alternativeName>
        <fullName evidence="12">Multidrug-efflux transporter</fullName>
    </alternativeName>
</protein>
<evidence type="ECO:0000313" key="15">
    <source>
        <dbReference type="EMBL" id="MFD2613629.1"/>
    </source>
</evidence>
<evidence type="ECO:0000256" key="7">
    <source>
        <dbReference type="ARBA" id="ARBA00022475"/>
    </source>
</evidence>
<dbReference type="PANTHER" id="PTHR43298:SF2">
    <property type="entry name" value="FMN_FAD EXPORTER YEEO-RELATED"/>
    <property type="match status" value="1"/>
</dbReference>
<dbReference type="CDD" id="cd13137">
    <property type="entry name" value="MATE_NorM_like"/>
    <property type="match status" value="1"/>
</dbReference>
<feature type="transmembrane region" description="Helical" evidence="13">
    <location>
        <begin position="273"/>
        <end position="294"/>
    </location>
</feature>
<feature type="transmembrane region" description="Helical" evidence="13">
    <location>
        <begin position="382"/>
        <end position="405"/>
    </location>
</feature>
<keyword evidence="6" id="KW-0050">Antiport</keyword>
<keyword evidence="9 13" id="KW-1133">Transmembrane helix</keyword>
<comment type="similarity">
    <text evidence="3">Belongs to the multi antimicrobial extrusion (MATE) (TC 2.A.66.1) family.</text>
</comment>
<evidence type="ECO:0000256" key="8">
    <source>
        <dbReference type="ARBA" id="ARBA00022692"/>
    </source>
</evidence>
<dbReference type="EMBL" id="JBHUME010000008">
    <property type="protein sequence ID" value="MFD2613629.1"/>
    <property type="molecule type" value="Genomic_DNA"/>
</dbReference>
<comment type="subcellular location">
    <subcellularLocation>
        <location evidence="2">Cell membrane</location>
        <topology evidence="2">Multi-pass membrane protein</topology>
    </subcellularLocation>
</comment>
<evidence type="ECO:0000256" key="1">
    <source>
        <dbReference type="ARBA" id="ARBA00003408"/>
    </source>
</evidence>
<dbReference type="InterPro" id="IPR002528">
    <property type="entry name" value="MATE_fam"/>
</dbReference>
<keyword evidence="10" id="KW-0406">Ion transport</keyword>
<keyword evidence="14" id="KW-0732">Signal</keyword>
<keyword evidence="11 13" id="KW-0472">Membrane</keyword>
<evidence type="ECO:0000256" key="10">
    <source>
        <dbReference type="ARBA" id="ARBA00023065"/>
    </source>
</evidence>
<evidence type="ECO:0000256" key="11">
    <source>
        <dbReference type="ARBA" id="ARBA00023136"/>
    </source>
</evidence>
<reference evidence="16" key="1">
    <citation type="journal article" date="2019" name="Int. J. Syst. Evol. Microbiol.">
        <title>The Global Catalogue of Microorganisms (GCM) 10K type strain sequencing project: providing services to taxonomists for standard genome sequencing and annotation.</title>
        <authorList>
            <consortium name="The Broad Institute Genomics Platform"/>
            <consortium name="The Broad Institute Genome Sequencing Center for Infectious Disease"/>
            <person name="Wu L."/>
            <person name="Ma J."/>
        </authorList>
    </citation>
    <scope>NUCLEOTIDE SEQUENCE [LARGE SCALE GENOMIC DNA]</scope>
    <source>
        <strain evidence="16">KCTC 3950</strain>
    </source>
</reference>
<evidence type="ECO:0000256" key="12">
    <source>
        <dbReference type="ARBA" id="ARBA00031636"/>
    </source>
</evidence>
<comment type="function">
    <text evidence="1">Multidrug efflux pump.</text>
</comment>
<dbReference type="PANTHER" id="PTHR43298">
    <property type="entry name" value="MULTIDRUG RESISTANCE PROTEIN NORM-RELATED"/>
    <property type="match status" value="1"/>
</dbReference>
<proteinExistence type="inferred from homology"/>
<evidence type="ECO:0000256" key="3">
    <source>
        <dbReference type="ARBA" id="ARBA00010199"/>
    </source>
</evidence>
<dbReference type="Pfam" id="PF01554">
    <property type="entry name" value="MatE"/>
    <property type="match status" value="2"/>
</dbReference>
<dbReference type="PIRSF" id="PIRSF006603">
    <property type="entry name" value="DinF"/>
    <property type="match status" value="1"/>
</dbReference>
<organism evidence="15 16">
    <name type="scientific">Paenibacillus gansuensis</name>
    <dbReference type="NCBI Taxonomy" id="306542"/>
    <lineage>
        <taxon>Bacteria</taxon>
        <taxon>Bacillati</taxon>
        <taxon>Bacillota</taxon>
        <taxon>Bacilli</taxon>
        <taxon>Bacillales</taxon>
        <taxon>Paenibacillaceae</taxon>
        <taxon>Paenibacillus</taxon>
    </lineage>
</organism>
<dbReference type="InterPro" id="IPR050222">
    <property type="entry name" value="MATE_MdtK"/>
</dbReference>
<feature type="transmembrane region" description="Helical" evidence="13">
    <location>
        <begin position="314"/>
        <end position="332"/>
    </location>
</feature>
<evidence type="ECO:0000256" key="9">
    <source>
        <dbReference type="ARBA" id="ARBA00022989"/>
    </source>
</evidence>
<feature type="transmembrane region" description="Helical" evidence="13">
    <location>
        <begin position="126"/>
        <end position="147"/>
    </location>
</feature>
<dbReference type="NCBIfam" id="TIGR00797">
    <property type="entry name" value="matE"/>
    <property type="match status" value="1"/>
</dbReference>
<feature type="signal peptide" evidence="14">
    <location>
        <begin position="1"/>
        <end position="22"/>
    </location>
</feature>
<evidence type="ECO:0000313" key="16">
    <source>
        <dbReference type="Proteomes" id="UP001597541"/>
    </source>
</evidence>
<evidence type="ECO:0000256" key="5">
    <source>
        <dbReference type="ARBA" id="ARBA00022448"/>
    </source>
</evidence>
<feature type="chain" id="PRO_5046244335" description="Probable multidrug resistance protein NorM" evidence="14">
    <location>
        <begin position="23"/>
        <end position="448"/>
    </location>
</feature>
<feature type="transmembrane region" description="Helical" evidence="13">
    <location>
        <begin position="86"/>
        <end position="106"/>
    </location>
</feature>
<comment type="caution">
    <text evidence="15">The sequence shown here is derived from an EMBL/GenBank/DDBJ whole genome shotgun (WGS) entry which is preliminary data.</text>
</comment>
<feature type="transmembrane region" description="Helical" evidence="13">
    <location>
        <begin position="249"/>
        <end position="267"/>
    </location>
</feature>
<feature type="transmembrane region" description="Helical" evidence="13">
    <location>
        <begin position="32"/>
        <end position="55"/>
    </location>
</feature>
<feature type="transmembrane region" description="Helical" evidence="13">
    <location>
        <begin position="352"/>
        <end position="370"/>
    </location>
</feature>
<evidence type="ECO:0000256" key="13">
    <source>
        <dbReference type="SAM" id="Phobius"/>
    </source>
</evidence>
<keyword evidence="8 13" id="KW-0812">Transmembrane</keyword>
<keyword evidence="16" id="KW-1185">Reference proteome</keyword>
<dbReference type="InterPro" id="IPR048279">
    <property type="entry name" value="MdtK-like"/>
</dbReference>
<feature type="transmembrane region" description="Helical" evidence="13">
    <location>
        <begin position="159"/>
        <end position="178"/>
    </location>
</feature>
<sequence>MTSNWKRILLLALPSIASFATATVTGTINLIILGQLGALVIAIVGVSNIIMYNAFAIFSGLGHTVNYLVAQNYGAQDMKKGIERTYMSLLFAVVFGLIIFGVGLSASDLILRMTGGNAEFINTGSAYLQVRFFAMALGIIVFTFHGFLRGIGATRTSMVLSISANAIMVFLTYGLAFGKFGLPDWGLVGAGWAIVAGEAFNLLGCLFVYFILLHKRYGTRTRPRFDRSEARLILQESGKLGVQEFSMSISMYIFTIFVMQIGTKAVAANEIALNVMSFGFMPAFAFGATATIIVGQEVGDRNPNAARRAGTDTAIMGTLFLLVLGVIEFFFAEPIAKLYAPTEPEVYELAAYLISVSAFLQLFDGLLNFYAGGLRGIGDTTFLLKSSFVLSAFLFVPLAYVLIFLFDMGSLGAWISLYTFITVYGLAVTYRFYRTNWSEVQVKEASHP</sequence>
<dbReference type="RefSeq" id="WP_377603657.1">
    <property type="nucleotide sequence ID" value="NZ_JBHUME010000008.1"/>
</dbReference>
<feature type="transmembrane region" description="Helical" evidence="13">
    <location>
        <begin position="190"/>
        <end position="212"/>
    </location>
</feature>
<evidence type="ECO:0000256" key="6">
    <source>
        <dbReference type="ARBA" id="ARBA00022449"/>
    </source>
</evidence>
<evidence type="ECO:0000256" key="14">
    <source>
        <dbReference type="SAM" id="SignalP"/>
    </source>
</evidence>
<gene>
    <name evidence="15" type="ORF">ACFSUF_14455</name>
</gene>
<keyword evidence="7" id="KW-1003">Cell membrane</keyword>
<name>A0ABW5PEQ3_9BACL</name>
<feature type="transmembrane region" description="Helical" evidence="13">
    <location>
        <begin position="411"/>
        <end position="433"/>
    </location>
</feature>
<accession>A0ABW5PEQ3</accession>
<evidence type="ECO:0000256" key="2">
    <source>
        <dbReference type="ARBA" id="ARBA00004651"/>
    </source>
</evidence>